<dbReference type="Proteomes" id="UP000313359">
    <property type="component" value="Unassembled WGS sequence"/>
</dbReference>
<reference evidence="2" key="1">
    <citation type="journal article" date="2018" name="Genome Biol. Evol.">
        <title>Genomics and development of Lentinus tigrinus, a white-rot wood-decaying mushroom with dimorphic fruiting bodies.</title>
        <authorList>
            <person name="Wu B."/>
            <person name="Xu Z."/>
            <person name="Knudson A."/>
            <person name="Carlson A."/>
            <person name="Chen N."/>
            <person name="Kovaka S."/>
            <person name="LaButti K."/>
            <person name="Lipzen A."/>
            <person name="Pennachio C."/>
            <person name="Riley R."/>
            <person name="Schakwitz W."/>
            <person name="Umezawa K."/>
            <person name="Ohm R.A."/>
            <person name="Grigoriev I.V."/>
            <person name="Nagy L.G."/>
            <person name="Gibbons J."/>
            <person name="Hibbett D."/>
        </authorList>
    </citation>
    <scope>NUCLEOTIDE SEQUENCE [LARGE SCALE GENOMIC DNA]</scope>
    <source>
        <strain evidence="2">ALCF2SS1-6</strain>
    </source>
</reference>
<dbReference type="EMBL" id="ML122282">
    <property type="protein sequence ID" value="RPD57175.1"/>
    <property type="molecule type" value="Genomic_DNA"/>
</dbReference>
<feature type="domain" description="DUF6533" evidence="1">
    <location>
        <begin position="25"/>
        <end position="70"/>
    </location>
</feature>
<evidence type="ECO:0000313" key="2">
    <source>
        <dbReference type="EMBL" id="RPD57175.1"/>
    </source>
</evidence>
<gene>
    <name evidence="2" type="ORF">L227DRAFT_578088</name>
</gene>
<dbReference type="AlphaFoldDB" id="A0A5C2S138"/>
<dbReference type="Pfam" id="PF20151">
    <property type="entry name" value="DUF6533"/>
    <property type="match status" value="1"/>
</dbReference>
<dbReference type="InterPro" id="IPR045340">
    <property type="entry name" value="DUF6533"/>
</dbReference>
<protein>
    <recommendedName>
        <fullName evidence="1">DUF6533 domain-containing protein</fullName>
    </recommendedName>
</protein>
<organism evidence="2 3">
    <name type="scientific">Lentinus tigrinus ALCF2SS1-6</name>
    <dbReference type="NCBI Taxonomy" id="1328759"/>
    <lineage>
        <taxon>Eukaryota</taxon>
        <taxon>Fungi</taxon>
        <taxon>Dikarya</taxon>
        <taxon>Basidiomycota</taxon>
        <taxon>Agaricomycotina</taxon>
        <taxon>Agaricomycetes</taxon>
        <taxon>Polyporales</taxon>
        <taxon>Polyporaceae</taxon>
        <taxon>Lentinus</taxon>
    </lineage>
</organism>
<proteinExistence type="predicted"/>
<sequence length="245" mass="27502">MSPHLAALLTSEIVAEYGSLTANSYGRVASAALLLYDYLLTIDKEIKLFWSWKSTGATALFMVNRYLVIILRLANLAGFVPMSDQVRDCREDRSRLHPASIHPLGCVRWPASVRPEQIYVIVGFHICPVDHSARSEHLFVSLRFHRILRPYLRVHGRRPVESVVIPKHEQRLGVHVGVHHCRRALAERNFVLLRPPYPALPASDPFDALYPRRAPESQLRLCDGLRGILHGSACIALPARPSGSA</sequence>
<accession>A0A5C2S138</accession>
<evidence type="ECO:0000259" key="1">
    <source>
        <dbReference type="Pfam" id="PF20151"/>
    </source>
</evidence>
<evidence type="ECO:0000313" key="3">
    <source>
        <dbReference type="Proteomes" id="UP000313359"/>
    </source>
</evidence>
<keyword evidence="3" id="KW-1185">Reference proteome</keyword>
<name>A0A5C2S138_9APHY</name>